<feature type="region of interest" description="Disordered" evidence="1">
    <location>
        <begin position="1"/>
        <end position="177"/>
    </location>
</feature>
<feature type="compositionally biased region" description="Low complexity" evidence="1">
    <location>
        <begin position="50"/>
        <end position="69"/>
    </location>
</feature>
<organism evidence="2 3">
    <name type="scientific">Modicella reniformis</name>
    <dbReference type="NCBI Taxonomy" id="1440133"/>
    <lineage>
        <taxon>Eukaryota</taxon>
        <taxon>Fungi</taxon>
        <taxon>Fungi incertae sedis</taxon>
        <taxon>Mucoromycota</taxon>
        <taxon>Mortierellomycotina</taxon>
        <taxon>Mortierellomycetes</taxon>
        <taxon>Mortierellales</taxon>
        <taxon>Mortierellaceae</taxon>
        <taxon>Modicella</taxon>
    </lineage>
</organism>
<dbReference type="EMBL" id="JAAAHW010006875">
    <property type="protein sequence ID" value="KAF9953841.1"/>
    <property type="molecule type" value="Genomic_DNA"/>
</dbReference>
<dbReference type="Proteomes" id="UP000749646">
    <property type="component" value="Unassembled WGS sequence"/>
</dbReference>
<feature type="compositionally biased region" description="Polar residues" evidence="1">
    <location>
        <begin position="104"/>
        <end position="113"/>
    </location>
</feature>
<reference evidence="2" key="1">
    <citation type="journal article" date="2020" name="Fungal Divers.">
        <title>Resolving the Mortierellaceae phylogeny through synthesis of multi-gene phylogenetics and phylogenomics.</title>
        <authorList>
            <person name="Vandepol N."/>
            <person name="Liber J."/>
            <person name="Desiro A."/>
            <person name="Na H."/>
            <person name="Kennedy M."/>
            <person name="Barry K."/>
            <person name="Grigoriev I.V."/>
            <person name="Miller A.N."/>
            <person name="O'Donnell K."/>
            <person name="Stajich J.E."/>
            <person name="Bonito G."/>
        </authorList>
    </citation>
    <scope>NUCLEOTIDE SEQUENCE</scope>
    <source>
        <strain evidence="2">MES-2147</strain>
    </source>
</reference>
<proteinExistence type="predicted"/>
<comment type="caution">
    <text evidence="2">The sequence shown here is derived from an EMBL/GenBank/DDBJ whole genome shotgun (WGS) entry which is preliminary data.</text>
</comment>
<name>A0A9P6J1R8_9FUNG</name>
<accession>A0A9P6J1R8</accession>
<dbReference type="AlphaFoldDB" id="A0A9P6J1R8"/>
<protein>
    <submittedName>
        <fullName evidence="2">Uncharacterized protein</fullName>
    </submittedName>
</protein>
<keyword evidence="3" id="KW-1185">Reference proteome</keyword>
<evidence type="ECO:0000313" key="2">
    <source>
        <dbReference type="EMBL" id="KAF9953841.1"/>
    </source>
</evidence>
<feature type="compositionally biased region" description="Polar residues" evidence="1">
    <location>
        <begin position="32"/>
        <end position="49"/>
    </location>
</feature>
<sequence>MTQPVHHNGVSPASVSPDMYSSPNFVNAGAESPTSFSRPSHIQGHSSQEGYYHPYGSPPYSQYSLQQQHDQYDEEQDHEASQMAGLQIHSPDCPGSPILLASARRQSFSSPMSSKKGDRGVIGPTRKSRSTSMSAGIGKRAPSKTRPSRTVPVTPTKELSRGLGISNDHIPEEEHQA</sequence>
<feature type="compositionally biased region" description="Polar residues" evidence="1">
    <location>
        <begin position="1"/>
        <end position="25"/>
    </location>
</feature>
<evidence type="ECO:0000256" key="1">
    <source>
        <dbReference type="SAM" id="MobiDB-lite"/>
    </source>
</evidence>
<evidence type="ECO:0000313" key="3">
    <source>
        <dbReference type="Proteomes" id="UP000749646"/>
    </source>
</evidence>
<gene>
    <name evidence="2" type="ORF">BGZ65_004424</name>
</gene>